<reference evidence="12 13" key="1">
    <citation type="submission" date="2022-01" db="EMBL/GenBank/DDBJ databases">
        <title>A chromosome-scale genome assembly of the false clownfish, Amphiprion ocellaris.</title>
        <authorList>
            <person name="Ryu T."/>
        </authorList>
    </citation>
    <scope>NUCLEOTIDE SEQUENCE [LARGE SCALE GENOMIC DNA]</scope>
</reference>
<dbReference type="GeneID" id="111588653"/>
<dbReference type="SMART" id="SM00720">
    <property type="entry name" value="calpain_III"/>
    <property type="match status" value="1"/>
</dbReference>
<dbReference type="PROSITE" id="PS00139">
    <property type="entry name" value="THIOL_PROTEASE_CYS"/>
    <property type="match status" value="1"/>
</dbReference>
<dbReference type="CDD" id="cd00044">
    <property type="entry name" value="CysPc"/>
    <property type="match status" value="1"/>
</dbReference>
<name>A0A3Q1CAL5_AMPOC</name>
<keyword evidence="13" id="KW-1185">Reference proteome</keyword>
<dbReference type="GO" id="GO:0005509">
    <property type="term" value="F:calcium ion binding"/>
    <property type="evidence" value="ECO:0007669"/>
    <property type="project" value="InterPro"/>
</dbReference>
<dbReference type="PRINTS" id="PR00704">
    <property type="entry name" value="CALPAIN"/>
</dbReference>
<dbReference type="RefSeq" id="XP_035799195.2">
    <property type="nucleotide sequence ID" value="XM_035943302.2"/>
</dbReference>
<dbReference type="InterPro" id="IPR000169">
    <property type="entry name" value="Pept_cys_AS"/>
</dbReference>
<dbReference type="PROSITE" id="PS50203">
    <property type="entry name" value="CALPAIN_CAT"/>
    <property type="match status" value="1"/>
</dbReference>
<evidence type="ECO:0000256" key="8">
    <source>
        <dbReference type="PROSITE-ProRule" id="PRU00239"/>
    </source>
</evidence>
<keyword evidence="6" id="KW-0106">Calcium</keyword>
<dbReference type="SUPFAM" id="SSF47473">
    <property type="entry name" value="EF-hand"/>
    <property type="match status" value="1"/>
</dbReference>
<sequence length="718" mass="82550">MSESGSCTSIINLRYQDGSEGSSSNPAKFKNQDYAQLKDNYRRRRQLFVDSAFPPNNHSLGDLPSLTSWQEDDVEWLRPSEILKAQNISDEPTFCTKGASRFDFGQGSVGNCWFLAAISSLTFQKRLMAQVVPLDQSFSDYAGIFHFRFWRFGKWVDVVIDDYLPTYNKQLLSVHCKGGNEFWVPLMEKAYAKVCGTYADMSSGLPSEACKDFTGGVNMTYSLRREHTYGHDDELWLQLSRATGCKSMVCCGTPPKGGSNANTIGHTGLVDSHAYSVTGVTEVKCYGSTVRLVRLMNPWGKQEWQGEWSDKSDLWDRVRPEDREKCADREDGEFWMKLEDFCYYFSMASISCENPNFLDGDLDVQWQCMIYDGKWVAGRSAGGNVNNSTFSSNPQYRIEVSIIDNQEKADKNILLSLMQKPQQEYRKKIRYFPVGLTLYRIPPGTPAGRLGSSFFRRNRPIKRSQQYSSERELIELHSLEPGEYVIIPSTMKAYTPGEFVLSVFTKSDAKITPHHGDEDEDEHNHDHDSDNEEDDRILPEIPDKAKEEDEKKDYDPSRAIFKRYADQYDNLSARQLRKLLNDRFPHGTRYGFSLESCRSMIAAVDLDQRMRMSFTEFSVLWKKIHEFKKTFNQYDSNGNGSLTEAELQRAIQGSGIEVDMFMIKLMMFRFSDFSTTSLESFISLMFRLEKMSNTFKNNSSDGMIHMRWTEWSNIAIYN</sequence>
<dbReference type="SUPFAM" id="SSF54001">
    <property type="entry name" value="Cysteine proteinases"/>
    <property type="match status" value="1"/>
</dbReference>
<dbReference type="InterPro" id="IPR022682">
    <property type="entry name" value="Calpain_domain_III"/>
</dbReference>
<evidence type="ECO:0000259" key="11">
    <source>
        <dbReference type="PROSITE" id="PS50222"/>
    </source>
</evidence>
<dbReference type="PANTHER" id="PTHR10183:SF302">
    <property type="entry name" value="CALPAIN-14"/>
    <property type="match status" value="1"/>
</dbReference>
<dbReference type="OMA" id="GGNEFWV"/>
<feature type="region of interest" description="Disordered" evidence="9">
    <location>
        <begin position="510"/>
        <end position="554"/>
    </location>
</feature>
<keyword evidence="5 8" id="KW-0788">Thiol protease</keyword>
<dbReference type="InterPro" id="IPR038765">
    <property type="entry name" value="Papain-like_cys_pep_sf"/>
</dbReference>
<evidence type="ECO:0000256" key="2">
    <source>
        <dbReference type="ARBA" id="ARBA00022670"/>
    </source>
</evidence>
<organism evidence="12 13">
    <name type="scientific">Amphiprion ocellaris</name>
    <name type="common">Clown anemonefish</name>
    <dbReference type="NCBI Taxonomy" id="80972"/>
    <lineage>
        <taxon>Eukaryota</taxon>
        <taxon>Metazoa</taxon>
        <taxon>Chordata</taxon>
        <taxon>Craniata</taxon>
        <taxon>Vertebrata</taxon>
        <taxon>Euteleostomi</taxon>
        <taxon>Actinopterygii</taxon>
        <taxon>Neopterygii</taxon>
        <taxon>Teleostei</taxon>
        <taxon>Neoteleostei</taxon>
        <taxon>Acanthomorphata</taxon>
        <taxon>Ovalentaria</taxon>
        <taxon>Pomacentridae</taxon>
        <taxon>Amphiprion</taxon>
    </lineage>
</organism>
<evidence type="ECO:0000256" key="7">
    <source>
        <dbReference type="PIRSR" id="PIRSR622684-1"/>
    </source>
</evidence>
<evidence type="ECO:0008006" key="14">
    <source>
        <dbReference type="Google" id="ProtNLM"/>
    </source>
</evidence>
<dbReference type="InterPro" id="IPR036213">
    <property type="entry name" value="Calpain_III_sf"/>
</dbReference>
<feature type="domain" description="Calpain catalytic" evidence="10">
    <location>
        <begin position="47"/>
        <end position="350"/>
    </location>
</feature>
<evidence type="ECO:0000256" key="9">
    <source>
        <dbReference type="SAM" id="MobiDB-lite"/>
    </source>
</evidence>
<reference evidence="12" key="2">
    <citation type="submission" date="2025-08" db="UniProtKB">
        <authorList>
            <consortium name="Ensembl"/>
        </authorList>
    </citation>
    <scope>IDENTIFICATION</scope>
</reference>
<evidence type="ECO:0000256" key="1">
    <source>
        <dbReference type="ARBA" id="ARBA00007623"/>
    </source>
</evidence>
<keyword evidence="2 8" id="KW-0645">Protease</keyword>
<dbReference type="PROSITE" id="PS50222">
    <property type="entry name" value="EF_HAND_2"/>
    <property type="match status" value="1"/>
</dbReference>
<comment type="similarity">
    <text evidence="1">Belongs to the peptidase C2 family.</text>
</comment>
<dbReference type="Gene3D" id="1.10.238.10">
    <property type="entry name" value="EF-hand"/>
    <property type="match status" value="1"/>
</dbReference>
<reference evidence="12" key="3">
    <citation type="submission" date="2025-09" db="UniProtKB">
        <authorList>
            <consortium name="Ensembl"/>
        </authorList>
    </citation>
    <scope>IDENTIFICATION</scope>
</reference>
<dbReference type="Pfam" id="PF13405">
    <property type="entry name" value="EF-hand_6"/>
    <property type="match status" value="1"/>
</dbReference>
<dbReference type="SMART" id="SM00230">
    <property type="entry name" value="CysPc"/>
    <property type="match status" value="1"/>
</dbReference>
<dbReference type="CDD" id="cd16195">
    <property type="entry name" value="EFh_PEF_CAPN13_14"/>
    <property type="match status" value="1"/>
</dbReference>
<accession>A0A3Q1CAL5</accession>
<feature type="active site" evidence="7 8">
    <location>
        <position position="297"/>
    </location>
</feature>
<dbReference type="InterPro" id="IPR001300">
    <property type="entry name" value="Peptidase_C2_calpain_cat"/>
</dbReference>
<dbReference type="AlphaFoldDB" id="A0A3Q1CAL5"/>
<feature type="active site" evidence="7 8">
    <location>
        <position position="112"/>
    </location>
</feature>
<feature type="domain" description="EF-hand" evidence="11">
    <location>
        <begin position="622"/>
        <end position="657"/>
    </location>
</feature>
<feature type="active site" evidence="7 8">
    <location>
        <position position="273"/>
    </location>
</feature>
<dbReference type="GO" id="GO:0004198">
    <property type="term" value="F:calcium-dependent cysteine-type endopeptidase activity"/>
    <property type="evidence" value="ECO:0007669"/>
    <property type="project" value="InterPro"/>
</dbReference>
<keyword evidence="4 8" id="KW-0378">Hydrolase</keyword>
<feature type="compositionally biased region" description="Basic and acidic residues" evidence="9">
    <location>
        <begin position="510"/>
        <end position="528"/>
    </location>
</feature>
<evidence type="ECO:0000259" key="10">
    <source>
        <dbReference type="PROSITE" id="PS50203"/>
    </source>
</evidence>
<evidence type="ECO:0000313" key="13">
    <source>
        <dbReference type="Proteomes" id="UP001501940"/>
    </source>
</evidence>
<dbReference type="SMART" id="SM00054">
    <property type="entry name" value="EFh"/>
    <property type="match status" value="2"/>
</dbReference>
<dbReference type="GO" id="GO:0006508">
    <property type="term" value="P:proteolysis"/>
    <property type="evidence" value="ECO:0007669"/>
    <property type="project" value="UniProtKB-KW"/>
</dbReference>
<dbReference type="InterPro" id="IPR022684">
    <property type="entry name" value="Calpain_cysteine_protease"/>
</dbReference>
<evidence type="ECO:0000313" key="12">
    <source>
        <dbReference type="Ensembl" id="ENSAOCP00000024672.2"/>
    </source>
</evidence>
<dbReference type="STRING" id="80972.ENSAOCP00000024672"/>
<dbReference type="Gene3D" id="3.90.70.10">
    <property type="entry name" value="Cysteine proteinases"/>
    <property type="match status" value="1"/>
</dbReference>
<dbReference type="GeneTree" id="ENSGT00940000160421"/>
<dbReference type="Pfam" id="PF01067">
    <property type="entry name" value="Calpain_III"/>
    <property type="match status" value="1"/>
</dbReference>
<protein>
    <recommendedName>
        <fullName evidence="14">Calpain catalytic domain-containing protein</fullName>
    </recommendedName>
</protein>
<dbReference type="SUPFAM" id="SSF49758">
    <property type="entry name" value="Calpain large subunit, middle domain (domain III)"/>
    <property type="match status" value="1"/>
</dbReference>
<evidence type="ECO:0000256" key="3">
    <source>
        <dbReference type="ARBA" id="ARBA00022723"/>
    </source>
</evidence>
<evidence type="ECO:0000256" key="4">
    <source>
        <dbReference type="ARBA" id="ARBA00022801"/>
    </source>
</evidence>
<keyword evidence="3" id="KW-0479">Metal-binding</keyword>
<feature type="compositionally biased region" description="Basic and acidic residues" evidence="9">
    <location>
        <begin position="536"/>
        <end position="554"/>
    </location>
</feature>
<dbReference type="InterPro" id="IPR022683">
    <property type="entry name" value="Calpain_III"/>
</dbReference>
<dbReference type="InterPro" id="IPR002048">
    <property type="entry name" value="EF_hand_dom"/>
</dbReference>
<dbReference type="InterPro" id="IPR011992">
    <property type="entry name" value="EF-hand-dom_pair"/>
</dbReference>
<dbReference type="KEGG" id="aoce:111588653"/>
<dbReference type="Ensembl" id="ENSAOCT00000002174.2">
    <property type="protein sequence ID" value="ENSAOCP00000024672.2"/>
    <property type="gene ID" value="ENSAOCG00000011699.2"/>
</dbReference>
<proteinExistence type="inferred from homology"/>
<dbReference type="GO" id="GO:0005737">
    <property type="term" value="C:cytoplasm"/>
    <property type="evidence" value="ECO:0007669"/>
    <property type="project" value="TreeGrafter"/>
</dbReference>
<evidence type="ECO:0000256" key="5">
    <source>
        <dbReference type="ARBA" id="ARBA00022807"/>
    </source>
</evidence>
<dbReference type="Proteomes" id="UP001501940">
    <property type="component" value="Chromosome 14"/>
</dbReference>
<dbReference type="Gene3D" id="2.60.120.380">
    <property type="match status" value="1"/>
</dbReference>
<dbReference type="Pfam" id="PF00648">
    <property type="entry name" value="Peptidase_C2"/>
    <property type="match status" value="1"/>
</dbReference>
<dbReference type="PANTHER" id="PTHR10183">
    <property type="entry name" value="CALPAIN"/>
    <property type="match status" value="1"/>
</dbReference>
<dbReference type="PROSITE" id="PS00018">
    <property type="entry name" value="EF_HAND_1"/>
    <property type="match status" value="1"/>
</dbReference>
<dbReference type="InterPro" id="IPR018247">
    <property type="entry name" value="EF_Hand_1_Ca_BS"/>
</dbReference>
<evidence type="ECO:0000256" key="6">
    <source>
        <dbReference type="ARBA" id="ARBA00022837"/>
    </source>
</evidence>
<dbReference type="FunFam" id="3.90.70.10:FF:000054">
    <property type="entry name" value="Calpain 14"/>
    <property type="match status" value="1"/>
</dbReference>